<dbReference type="InterPro" id="IPR011990">
    <property type="entry name" value="TPR-like_helical_dom_sf"/>
</dbReference>
<dbReference type="Gene3D" id="3.30.450.20">
    <property type="entry name" value="PAS domain"/>
    <property type="match status" value="1"/>
</dbReference>
<keyword evidence="8" id="KW-0175">Coiled coil</keyword>
<dbReference type="RefSeq" id="WP_290205242.1">
    <property type="nucleotide sequence ID" value="NZ_JASDDK010000001.1"/>
</dbReference>
<dbReference type="InterPro" id="IPR011495">
    <property type="entry name" value="Sig_transdc_His_kin_sub2_dim/P"/>
</dbReference>
<evidence type="ECO:0000256" key="7">
    <source>
        <dbReference type="ARBA" id="ARBA00022840"/>
    </source>
</evidence>
<dbReference type="InterPro" id="IPR036890">
    <property type="entry name" value="HATPase_C_sf"/>
</dbReference>
<evidence type="ECO:0000259" key="10">
    <source>
        <dbReference type="Pfam" id="PF07568"/>
    </source>
</evidence>
<keyword evidence="6 11" id="KW-0418">Kinase</keyword>
<evidence type="ECO:0000256" key="1">
    <source>
        <dbReference type="ARBA" id="ARBA00000085"/>
    </source>
</evidence>
<dbReference type="Gene3D" id="1.25.40.10">
    <property type="entry name" value="Tetratricopeptide repeat domain"/>
    <property type="match status" value="1"/>
</dbReference>
<keyword evidence="12" id="KW-1185">Reference proteome</keyword>
<dbReference type="Gene3D" id="3.30.565.10">
    <property type="entry name" value="Histidine kinase-like ATPase, C-terminal domain"/>
    <property type="match status" value="1"/>
</dbReference>
<dbReference type="SUPFAM" id="SSF48452">
    <property type="entry name" value="TPR-like"/>
    <property type="match status" value="1"/>
</dbReference>
<name>A0ABT7ZS24_9FLAO</name>
<evidence type="ECO:0000256" key="9">
    <source>
        <dbReference type="SAM" id="Phobius"/>
    </source>
</evidence>
<evidence type="ECO:0000313" key="12">
    <source>
        <dbReference type="Proteomes" id="UP001231197"/>
    </source>
</evidence>
<sequence length="584" mass="67977">MLILRVKFIIIHILLILSCFIGFAQSNGFSDLYNEANTYVRNHSPTEGLDYIDILLKNEKSILARQTLNTVKLFPMLSAEMYDIIIVNSSKLLTDSQLPKNLRIVIHLRRALVYEITELFDKSKLELDRASEILGDSSFHKSELKAELLYRYGSLYRIQDMDTIAENYINQALSFSKANNHYDALAVSYMLKGFFTNADYQKQTDYYYKALHHYKSHHDSLGTSAMYFNLSKLNFKLKDYQSALHYTDSIMVYAKPFPYFFAYNEAYQLRASIFKAENKLDSALINFETYHKLFQETNLDKQALNVRALEYQFEIEKEEIDKAQLEINNKKINDFNTKLKWAIYSLVIVLIAFIISVILLKKRNQVVKLAKKNINTKNKALQVSIKEKELLLKELNHRVKNNLSLVLSLINFQKQEIEDEFYKSKFVSLQQRIEAISIVHEQMMHFKSGRDLEDAQNLNDYIQKIAKSLIRLDRRTVNFRSQIPEIFVTMDVAVPIGILINELIANSLKHAKVQNNLLISITIAEANNKLHIDYLDNGKAFEVDNKKSSLGLLIIDSMIKQLKGTYNREITSYHIQINKYKHSD</sequence>
<dbReference type="PANTHER" id="PTHR41523">
    <property type="entry name" value="TWO-COMPONENT SYSTEM SENSOR PROTEIN"/>
    <property type="match status" value="1"/>
</dbReference>
<evidence type="ECO:0000313" key="11">
    <source>
        <dbReference type="EMBL" id="MDN3491543.1"/>
    </source>
</evidence>
<dbReference type="PROSITE" id="PS51257">
    <property type="entry name" value="PROKAR_LIPOPROTEIN"/>
    <property type="match status" value="1"/>
</dbReference>
<dbReference type="Pfam" id="PF07568">
    <property type="entry name" value="HisKA_2"/>
    <property type="match status" value="1"/>
</dbReference>
<evidence type="ECO:0000256" key="3">
    <source>
        <dbReference type="ARBA" id="ARBA00022553"/>
    </source>
</evidence>
<organism evidence="11 12">
    <name type="scientific">Winogradskyella bathintestinalis</name>
    <dbReference type="NCBI Taxonomy" id="3035208"/>
    <lineage>
        <taxon>Bacteria</taxon>
        <taxon>Pseudomonadati</taxon>
        <taxon>Bacteroidota</taxon>
        <taxon>Flavobacteriia</taxon>
        <taxon>Flavobacteriales</taxon>
        <taxon>Flavobacteriaceae</taxon>
        <taxon>Winogradskyella</taxon>
    </lineage>
</organism>
<protein>
    <recommendedName>
        <fullName evidence="2">histidine kinase</fullName>
        <ecNumber evidence="2">2.7.13.3</ecNumber>
    </recommendedName>
</protein>
<keyword evidence="9" id="KW-0812">Transmembrane</keyword>
<keyword evidence="7" id="KW-0067">ATP-binding</keyword>
<feature type="coiled-coil region" evidence="8">
    <location>
        <begin position="306"/>
        <end position="333"/>
    </location>
</feature>
<keyword evidence="9" id="KW-0472">Membrane</keyword>
<dbReference type="EC" id="2.7.13.3" evidence="2"/>
<dbReference type="PANTHER" id="PTHR41523:SF8">
    <property type="entry name" value="ETHYLENE RESPONSE SENSOR PROTEIN"/>
    <property type="match status" value="1"/>
</dbReference>
<feature type="transmembrane region" description="Helical" evidence="9">
    <location>
        <begin position="341"/>
        <end position="360"/>
    </location>
</feature>
<keyword evidence="5" id="KW-0547">Nucleotide-binding</keyword>
<feature type="domain" description="Signal transduction histidine kinase subgroup 2 dimerisation and phosphoacceptor" evidence="10">
    <location>
        <begin position="394"/>
        <end position="471"/>
    </location>
</feature>
<evidence type="ECO:0000256" key="6">
    <source>
        <dbReference type="ARBA" id="ARBA00022777"/>
    </source>
</evidence>
<evidence type="ECO:0000256" key="2">
    <source>
        <dbReference type="ARBA" id="ARBA00012438"/>
    </source>
</evidence>
<comment type="caution">
    <text evidence="11">The sequence shown here is derived from an EMBL/GenBank/DDBJ whole genome shotgun (WGS) entry which is preliminary data.</text>
</comment>
<evidence type="ECO:0000256" key="5">
    <source>
        <dbReference type="ARBA" id="ARBA00022741"/>
    </source>
</evidence>
<comment type="catalytic activity">
    <reaction evidence="1">
        <text>ATP + protein L-histidine = ADP + protein N-phospho-L-histidine.</text>
        <dbReference type="EC" id="2.7.13.3"/>
    </reaction>
</comment>
<keyword evidence="4 11" id="KW-0808">Transferase</keyword>
<evidence type="ECO:0000256" key="8">
    <source>
        <dbReference type="SAM" id="Coils"/>
    </source>
</evidence>
<gene>
    <name evidence="11" type="ORF">QMA06_02340</name>
</gene>
<keyword evidence="9" id="KW-1133">Transmembrane helix</keyword>
<dbReference type="SUPFAM" id="SSF55874">
    <property type="entry name" value="ATPase domain of HSP90 chaperone/DNA topoisomerase II/histidine kinase"/>
    <property type="match status" value="1"/>
</dbReference>
<evidence type="ECO:0000256" key="4">
    <source>
        <dbReference type="ARBA" id="ARBA00022679"/>
    </source>
</evidence>
<dbReference type="Proteomes" id="UP001231197">
    <property type="component" value="Unassembled WGS sequence"/>
</dbReference>
<dbReference type="EMBL" id="JASDDK010000001">
    <property type="protein sequence ID" value="MDN3491543.1"/>
    <property type="molecule type" value="Genomic_DNA"/>
</dbReference>
<dbReference type="GO" id="GO:0004673">
    <property type="term" value="F:protein histidine kinase activity"/>
    <property type="evidence" value="ECO:0007669"/>
    <property type="project" value="UniProtKB-EC"/>
</dbReference>
<keyword evidence="3" id="KW-0597">Phosphoprotein</keyword>
<proteinExistence type="predicted"/>
<reference evidence="11 12" key="1">
    <citation type="journal article" date="2023" name="Int. J. Syst. Evol. Microbiol.">
        <title>Winogradskyella bathintestinalis sp. nov., isolated from the intestine of the deep-sea loosejaw dragonfish, Malacosteus niger.</title>
        <authorList>
            <person name="Uniacke-Lowe S."/>
            <person name="Johnson C.N."/>
            <person name="Stanton C."/>
            <person name="Hill C."/>
            <person name="Ross P."/>
        </authorList>
    </citation>
    <scope>NUCLEOTIDE SEQUENCE [LARGE SCALE GENOMIC DNA]</scope>
    <source>
        <strain evidence="11 12">APC 3343</strain>
    </source>
</reference>
<accession>A0ABT7ZS24</accession>